<feature type="signal peptide" evidence="1">
    <location>
        <begin position="1"/>
        <end position="24"/>
    </location>
</feature>
<dbReference type="InterPro" id="IPR011041">
    <property type="entry name" value="Quinoprot_gluc/sorb_DH_b-prop"/>
</dbReference>
<dbReference type="InterPro" id="IPR012938">
    <property type="entry name" value="Glc/Sorbosone_DH"/>
</dbReference>
<comment type="caution">
    <text evidence="3">The sequence shown here is derived from an EMBL/GenBank/DDBJ whole genome shotgun (WGS) entry which is preliminary data.</text>
</comment>
<keyword evidence="1" id="KW-0732">Signal</keyword>
<organism evidence="3 4">
    <name type="scientific">Terrabacter terrigena</name>
    <dbReference type="NCBI Taxonomy" id="574718"/>
    <lineage>
        <taxon>Bacteria</taxon>
        <taxon>Bacillati</taxon>
        <taxon>Actinomycetota</taxon>
        <taxon>Actinomycetes</taxon>
        <taxon>Micrococcales</taxon>
        <taxon>Intrasporangiaceae</taxon>
        <taxon>Terrabacter</taxon>
    </lineage>
</organism>
<evidence type="ECO:0000256" key="1">
    <source>
        <dbReference type="SAM" id="SignalP"/>
    </source>
</evidence>
<protein>
    <submittedName>
        <fullName evidence="3">PQQ-dependent sugar dehydrogenase</fullName>
    </submittedName>
</protein>
<evidence type="ECO:0000259" key="2">
    <source>
        <dbReference type="Pfam" id="PF07995"/>
    </source>
</evidence>
<name>A0ABW3MTH7_9MICO</name>
<sequence>MVQRLRVRGSIALAGALLAGAALAAEQPAAEAAPTVRVTTMVSGLSNPWDLTWVGGLMLYDVRAGQVWSKRGADSPRRVSISGFPSIFAQSEGGLLGMVADPAATTNKRFYTCQSVRDSAGNPLDVRVLRWRLTSDTTAVSDGAPVVTGLPLTSGRHSGCRLRFGGDGRLYVGTGDAAVGTNPQNLGSLGGKVLRVNWDGSIPTDNPFYSRGGNARYVWNYGHRNIQGLSLRPGTTELWSAEHGSDRDDEINLSVRGGNYGWDPVPGYNEATPMTDTTKFPSARRAMWSSGFPTVATSGATFVQGAAWGEWQGALAVGLLKGEGIYLMRFDPSPSPTPVARVIRLPGAQGFGRIRTVQTGPDGALWFTTSNGTNDRIVRVAPTSTPPTVRPGSLVSPSGVAAVRTGTEIWAFVRGAGDVVQYRRSRDDGATWSAWTSAGVTSTDAPSAASASAGRVDLFTRNASRQVVHTWFTGGVRRGSTLLGGGVIAQHGSSVGGGTLDVWGVAPNGTGWRNHHDGTRWSGWRQVGGIFTSGLSASADLTTKVTTVSGRGNGPTTYERTFTASTTGTSGWVARGDGLSAWSSRAMGDTTGGQARIAVATGPDRQAVVQRGALQIGVTTMYTSATDVVSRPNGTFVMFGRGSDGTLCYYDGRPGGYVNRSLGGVVR</sequence>
<dbReference type="EMBL" id="JBHTKH010000002">
    <property type="protein sequence ID" value="MFD1053547.1"/>
    <property type="molecule type" value="Genomic_DNA"/>
</dbReference>
<dbReference type="PANTHER" id="PTHR19328">
    <property type="entry name" value="HEDGEHOG-INTERACTING PROTEIN"/>
    <property type="match status" value="1"/>
</dbReference>
<evidence type="ECO:0000313" key="3">
    <source>
        <dbReference type="EMBL" id="MFD1053547.1"/>
    </source>
</evidence>
<proteinExistence type="predicted"/>
<feature type="chain" id="PRO_5046793547" evidence="1">
    <location>
        <begin position="25"/>
        <end position="667"/>
    </location>
</feature>
<dbReference type="Pfam" id="PF07995">
    <property type="entry name" value="GSDH"/>
    <property type="match status" value="1"/>
</dbReference>
<dbReference type="RefSeq" id="WP_386051120.1">
    <property type="nucleotide sequence ID" value="NZ_JBHTKH010000002.1"/>
</dbReference>
<keyword evidence="4" id="KW-1185">Reference proteome</keyword>
<dbReference type="PANTHER" id="PTHR19328:SF75">
    <property type="entry name" value="ALDOSE SUGAR DEHYDROGENASE YLII"/>
    <property type="match status" value="1"/>
</dbReference>
<accession>A0ABW3MTH7</accession>
<feature type="domain" description="Glucose/Sorbosone dehydrogenase" evidence="2">
    <location>
        <begin position="45"/>
        <end position="373"/>
    </location>
</feature>
<dbReference type="InterPro" id="IPR011042">
    <property type="entry name" value="6-blade_b-propeller_TolB-like"/>
</dbReference>
<dbReference type="SUPFAM" id="SSF50952">
    <property type="entry name" value="Soluble quinoprotein glucose dehydrogenase"/>
    <property type="match status" value="1"/>
</dbReference>
<evidence type="ECO:0000313" key="4">
    <source>
        <dbReference type="Proteomes" id="UP001597046"/>
    </source>
</evidence>
<dbReference type="SUPFAM" id="SSF89372">
    <property type="entry name" value="Fucose-specific lectin"/>
    <property type="match status" value="1"/>
</dbReference>
<reference evidence="4" key="1">
    <citation type="journal article" date="2019" name="Int. J. Syst. Evol. Microbiol.">
        <title>The Global Catalogue of Microorganisms (GCM) 10K type strain sequencing project: providing services to taxonomists for standard genome sequencing and annotation.</title>
        <authorList>
            <consortium name="The Broad Institute Genomics Platform"/>
            <consortium name="The Broad Institute Genome Sequencing Center for Infectious Disease"/>
            <person name="Wu L."/>
            <person name="Ma J."/>
        </authorList>
    </citation>
    <scope>NUCLEOTIDE SEQUENCE [LARGE SCALE GENOMIC DNA]</scope>
    <source>
        <strain evidence="4">CCUG 57508</strain>
    </source>
</reference>
<gene>
    <name evidence="3" type="ORF">ACFQ2V_04440</name>
</gene>
<dbReference type="Gene3D" id="2.120.10.30">
    <property type="entry name" value="TolB, C-terminal domain"/>
    <property type="match status" value="1"/>
</dbReference>
<dbReference type="Proteomes" id="UP001597046">
    <property type="component" value="Unassembled WGS sequence"/>
</dbReference>